<feature type="coiled-coil region" evidence="4">
    <location>
        <begin position="271"/>
        <end position="298"/>
    </location>
</feature>
<comment type="subcellular location">
    <subcellularLocation>
        <location evidence="4">Nucleus</location>
        <location evidence="4">Nucleolus</location>
    </subcellularLocation>
    <subcellularLocation>
        <location evidence="4">Nucleus</location>
        <location evidence="4">Nucleoplasm</location>
    </subcellularLocation>
</comment>
<comment type="subunit">
    <text evidence="4">Component of the NOP7 complex, composed of ERB1, NOP7 and YTM1. Within the NOP7 complex ERB1 appears to interact directly with NOP7 and YTM1. The NOP7 complex also associates with the 66S pre-ribosome.</text>
</comment>
<dbReference type="CDD" id="cd17709">
    <property type="entry name" value="BRCT_pescadillo_like"/>
    <property type="match status" value="1"/>
</dbReference>
<dbReference type="GO" id="GO:0030687">
    <property type="term" value="C:preribosome, large subunit precursor"/>
    <property type="evidence" value="ECO:0007669"/>
    <property type="project" value="UniProtKB-UniRule"/>
</dbReference>
<dbReference type="SMART" id="SM00292">
    <property type="entry name" value="BRCT"/>
    <property type="match status" value="1"/>
</dbReference>
<evidence type="ECO:0000259" key="6">
    <source>
        <dbReference type="PROSITE" id="PS50172"/>
    </source>
</evidence>
<dbReference type="Gene3D" id="3.40.50.10190">
    <property type="entry name" value="BRCT domain"/>
    <property type="match status" value="1"/>
</dbReference>
<evidence type="ECO:0000256" key="3">
    <source>
        <dbReference type="ARBA" id="ARBA00023242"/>
    </source>
</evidence>
<dbReference type="PANTHER" id="PTHR12221">
    <property type="entry name" value="PESCADILLO - RELATED"/>
    <property type="match status" value="1"/>
</dbReference>
<evidence type="ECO:0000313" key="8">
    <source>
        <dbReference type="Proteomes" id="UP000271241"/>
    </source>
</evidence>
<dbReference type="GO" id="GO:0070545">
    <property type="term" value="C:PeBoW complex"/>
    <property type="evidence" value="ECO:0007669"/>
    <property type="project" value="TreeGrafter"/>
</dbReference>
<comment type="similarity">
    <text evidence="4">Belongs to the pescadillo family.</text>
</comment>
<protein>
    <recommendedName>
        <fullName evidence="4">Pescadillo homolog</fullName>
    </recommendedName>
    <alternativeName>
        <fullName evidence="4">Nucleolar protein 7 homolog</fullName>
    </alternativeName>
</protein>
<comment type="function">
    <text evidence="4">Component of the NOP7 complex, which is required for maturation of the 25S and 5.8S ribosomal RNAs and formation of the 60S ribosome.</text>
</comment>
<dbReference type="STRING" id="78915.A0A4P9XT05"/>
<dbReference type="InterPro" id="IPR001357">
    <property type="entry name" value="BRCT_dom"/>
</dbReference>
<dbReference type="OrthoDB" id="10264910at2759"/>
<dbReference type="InterPro" id="IPR010613">
    <property type="entry name" value="PES"/>
</dbReference>
<keyword evidence="2 4" id="KW-0698">rRNA processing</keyword>
<gene>
    <name evidence="4" type="primary">NOP7</name>
    <name evidence="7" type="ORF">THASP1DRAFT_15382</name>
</gene>
<dbReference type="GO" id="GO:0005654">
    <property type="term" value="C:nucleoplasm"/>
    <property type="evidence" value="ECO:0007669"/>
    <property type="project" value="UniProtKB-SubCell"/>
</dbReference>
<dbReference type="Pfam" id="PF06732">
    <property type="entry name" value="Pescadillo_N"/>
    <property type="match status" value="1"/>
</dbReference>
<name>A0A4P9XT05_9FUNG</name>
<proteinExistence type="inferred from homology"/>
<organism evidence="7 8">
    <name type="scientific">Thamnocephalis sphaerospora</name>
    <dbReference type="NCBI Taxonomy" id="78915"/>
    <lineage>
        <taxon>Eukaryota</taxon>
        <taxon>Fungi</taxon>
        <taxon>Fungi incertae sedis</taxon>
        <taxon>Zoopagomycota</taxon>
        <taxon>Zoopagomycotina</taxon>
        <taxon>Zoopagomycetes</taxon>
        <taxon>Zoopagales</taxon>
        <taxon>Sigmoideomycetaceae</taxon>
        <taxon>Thamnocephalis</taxon>
    </lineage>
</organism>
<keyword evidence="8" id="KW-1185">Reference proteome</keyword>
<accession>A0A4P9XT05</accession>
<dbReference type="GO" id="GO:0003723">
    <property type="term" value="F:RNA binding"/>
    <property type="evidence" value="ECO:0007669"/>
    <property type="project" value="TreeGrafter"/>
</dbReference>
<dbReference type="PANTHER" id="PTHR12221:SF6">
    <property type="entry name" value="PESCADILLO HOMOLOG"/>
    <property type="match status" value="1"/>
</dbReference>
<dbReference type="InterPro" id="IPR036420">
    <property type="entry name" value="BRCT_dom_sf"/>
</dbReference>
<dbReference type="AlphaFoldDB" id="A0A4P9XT05"/>
<keyword evidence="4" id="KW-0175">Coiled coil</keyword>
<feature type="region of interest" description="Disordered" evidence="5">
    <location>
        <begin position="509"/>
        <end position="531"/>
    </location>
</feature>
<feature type="domain" description="BRCT" evidence="6">
    <location>
        <begin position="345"/>
        <end position="438"/>
    </location>
</feature>
<keyword evidence="1 4" id="KW-0690">Ribosome biogenesis</keyword>
<keyword evidence="3 4" id="KW-0539">Nucleus</keyword>
<reference evidence="8" key="1">
    <citation type="journal article" date="2018" name="Nat. Microbiol.">
        <title>Leveraging single-cell genomics to expand the fungal tree of life.</title>
        <authorList>
            <person name="Ahrendt S.R."/>
            <person name="Quandt C.A."/>
            <person name="Ciobanu D."/>
            <person name="Clum A."/>
            <person name="Salamov A."/>
            <person name="Andreopoulos B."/>
            <person name="Cheng J.F."/>
            <person name="Woyke T."/>
            <person name="Pelin A."/>
            <person name="Henrissat B."/>
            <person name="Reynolds N.K."/>
            <person name="Benny G.L."/>
            <person name="Smith M.E."/>
            <person name="James T.Y."/>
            <person name="Grigoriev I.V."/>
        </authorList>
    </citation>
    <scope>NUCLEOTIDE SEQUENCE [LARGE SCALE GENOMIC DNA]</scope>
    <source>
        <strain evidence="8">RSA 1356</strain>
    </source>
</reference>
<evidence type="ECO:0000256" key="2">
    <source>
        <dbReference type="ARBA" id="ARBA00022552"/>
    </source>
</evidence>
<dbReference type="Pfam" id="PF16589">
    <property type="entry name" value="BRCT_2"/>
    <property type="match status" value="1"/>
</dbReference>
<feature type="compositionally biased region" description="Acidic residues" evidence="5">
    <location>
        <begin position="468"/>
        <end position="488"/>
    </location>
</feature>
<dbReference type="GO" id="GO:0000463">
    <property type="term" value="P:maturation of LSU-rRNA from tricistronic rRNA transcript (SSU-rRNA, 5.8S rRNA, LSU-rRNA)"/>
    <property type="evidence" value="ECO:0007669"/>
    <property type="project" value="UniProtKB-UniRule"/>
</dbReference>
<dbReference type="GO" id="GO:0000466">
    <property type="term" value="P:maturation of 5.8S rRNA from tricistronic rRNA transcript (SSU-rRNA, 5.8S rRNA, LSU-rRNA)"/>
    <property type="evidence" value="ECO:0007669"/>
    <property type="project" value="UniProtKB-UniRule"/>
</dbReference>
<dbReference type="Proteomes" id="UP000271241">
    <property type="component" value="Unassembled WGS sequence"/>
</dbReference>
<evidence type="ECO:0000256" key="1">
    <source>
        <dbReference type="ARBA" id="ARBA00022517"/>
    </source>
</evidence>
<dbReference type="EMBL" id="KZ992581">
    <property type="protein sequence ID" value="RKP08651.1"/>
    <property type="molecule type" value="Genomic_DNA"/>
</dbReference>
<feature type="region of interest" description="Disordered" evidence="5">
    <location>
        <begin position="463"/>
        <end position="489"/>
    </location>
</feature>
<dbReference type="FunFam" id="3.40.50.10190:FF:000002">
    <property type="entry name" value="Pescadillo homolog"/>
    <property type="match status" value="1"/>
</dbReference>
<dbReference type="GO" id="GO:0043021">
    <property type="term" value="F:ribonucleoprotein complex binding"/>
    <property type="evidence" value="ECO:0007669"/>
    <property type="project" value="UniProtKB-UniRule"/>
</dbReference>
<dbReference type="HAMAP" id="MF_03028">
    <property type="entry name" value="Pescadillo"/>
    <property type="match status" value="1"/>
</dbReference>
<evidence type="ECO:0000256" key="5">
    <source>
        <dbReference type="SAM" id="MobiDB-lite"/>
    </source>
</evidence>
<dbReference type="PROSITE" id="PS50172">
    <property type="entry name" value="BRCT"/>
    <property type="match status" value="1"/>
</dbReference>
<evidence type="ECO:0000313" key="7">
    <source>
        <dbReference type="EMBL" id="RKP08651.1"/>
    </source>
</evidence>
<evidence type="ECO:0000256" key="4">
    <source>
        <dbReference type="HAMAP-Rule" id="MF_03028"/>
    </source>
</evidence>
<dbReference type="SUPFAM" id="SSF52113">
    <property type="entry name" value="BRCT domain"/>
    <property type="match status" value="1"/>
</dbReference>
<sequence length="716" mass="81281">MGKLKKKNTSGAAVKYITRNQALKKLQVTLADFRRICILKGIYPREPKNKKKANKGSTAQRTFYYYKDIQYLMHEPLLDQFRDHKVFMRRITRSLAKNDRATARSLRENRPIYTLNHIVRERYPSFVDALRDLDDALCLVFLFSTFPVGDKIKAPLVAECQRLTAEFQHYVMRAHCLRKVFLSIKGIYYQAEIKGQPVTWLVPYQFVQQIPGDVDLRVMMTFLEFYRTLIGFVNYRLYDELGLVYPPKLDLSKDSAAAGMDALKQKVPTDAAAAAELRKESEKRLQSLQEKLADIASAEMDEDDDTTPNEDDDTAMDTAEFAENEAGGEEGDVAKPLDLAGHGGRAQELFAGRAFFLSREVPRNSLEFALRSCGAHVGWDATLGATSPFAENDDRIAYHVSDRPAQGHRFFGREYVQPQWVYDCINAGKLLDTEPYLPGATLPAHLSPFVRYEEGDYVPAEARAQAGEDVEESEEEKEEAADSSEEEEQHQMELEAEAAGVLFSDFKEGEKASGKRSTAAQKATERQLEQDKQQMATMMMSKKDRRLYSSMRQEKERKDAKVSCGVEATVVLHTAQGLMRLVDNTDTEVAAEEGRTQGQRQCKLVCRTVWATRPRQFRQFAKGFWPLRRFTGGNASIGCSKIKYAQMREQVHKHVDKECDHSVRRDGQGELHRRLLSWGDAAVAVARMWRRQPHGCRGICVNIAGIGCCKHAMQTF</sequence>